<dbReference type="AlphaFoldDB" id="A0A8T2C0B6"/>
<keyword evidence="1" id="KW-0863">Zinc-finger</keyword>
<feature type="domain" description="CCHC-type" evidence="4">
    <location>
        <begin position="317"/>
        <end position="330"/>
    </location>
</feature>
<dbReference type="InterPro" id="IPR001878">
    <property type="entry name" value="Znf_CCHC"/>
</dbReference>
<feature type="compositionally biased region" description="Acidic residues" evidence="3">
    <location>
        <begin position="118"/>
        <end position="131"/>
    </location>
</feature>
<dbReference type="Pfam" id="PF00098">
    <property type="entry name" value="zf-CCHC"/>
    <property type="match status" value="1"/>
</dbReference>
<accession>A0A8T2C0B6</accession>
<keyword evidence="1" id="KW-0479">Metal-binding</keyword>
<evidence type="ECO:0000256" key="1">
    <source>
        <dbReference type="PROSITE-ProRule" id="PRU00047"/>
    </source>
</evidence>
<sequence>MEILSLPFKKRFSWNEGNRSLHGLKANGKREELGTSSKGIQCFECKGFGHVRLECANLLKPKRKKSIMNNSETDSDDGEELKSFVAFTTFESTSVVGGVSASVSGSASASATGAVIESDNDESDDDAASISDEEFHENYKALYEHWLKMVEENSVLTKEKLKLEAKVIEAQKYAAEKEEEASQAKVQLEETQKNLRMLNNGTKKLDHILNIGKTDKCGLGSLSKSDPVFVYGGKITSASGTDTETAAGTAINAKTVSDTESDSGKVKELQSAPRRVFRPVCHHCGVVGHIRPRCFRLLRERNRMENAYDVRFHGPTCYHCGVQGHIKRNCFRFIRESSHVGLRRRNIWVRKDDFYGGRETGDLIKILTEIGKGVGEMGDLIKLLADFGEEIGDRLEEIFDTVKDFGEEIGDDLKETFDTVCEAWRRNW</sequence>
<name>A0A8T2C0B6_ARASU</name>
<dbReference type="EMBL" id="JAEFBJ010000007">
    <property type="protein sequence ID" value="KAG7589041.1"/>
    <property type="molecule type" value="Genomic_DNA"/>
</dbReference>
<evidence type="ECO:0000313" key="6">
    <source>
        <dbReference type="Proteomes" id="UP000694251"/>
    </source>
</evidence>
<dbReference type="GO" id="GO:0008270">
    <property type="term" value="F:zinc ion binding"/>
    <property type="evidence" value="ECO:0007669"/>
    <property type="project" value="UniProtKB-KW"/>
</dbReference>
<protein>
    <submittedName>
        <fullName evidence="5">Zinc finger CCHC-type superfamily</fullName>
    </submittedName>
</protein>
<organism evidence="5 6">
    <name type="scientific">Arabidopsis suecica</name>
    <name type="common">Swedish thale-cress</name>
    <name type="synonym">Cardaminopsis suecica</name>
    <dbReference type="NCBI Taxonomy" id="45249"/>
    <lineage>
        <taxon>Eukaryota</taxon>
        <taxon>Viridiplantae</taxon>
        <taxon>Streptophyta</taxon>
        <taxon>Embryophyta</taxon>
        <taxon>Tracheophyta</taxon>
        <taxon>Spermatophyta</taxon>
        <taxon>Magnoliopsida</taxon>
        <taxon>eudicotyledons</taxon>
        <taxon>Gunneridae</taxon>
        <taxon>Pentapetalae</taxon>
        <taxon>rosids</taxon>
        <taxon>malvids</taxon>
        <taxon>Brassicales</taxon>
        <taxon>Brassicaceae</taxon>
        <taxon>Camelineae</taxon>
        <taxon>Arabidopsis</taxon>
    </lineage>
</organism>
<keyword evidence="6" id="KW-1185">Reference proteome</keyword>
<comment type="caution">
    <text evidence="5">The sequence shown here is derived from an EMBL/GenBank/DDBJ whole genome shotgun (WGS) entry which is preliminary data.</text>
</comment>
<keyword evidence="1" id="KW-0862">Zinc</keyword>
<dbReference type="PROSITE" id="PS50158">
    <property type="entry name" value="ZF_CCHC"/>
    <property type="match status" value="1"/>
</dbReference>
<dbReference type="InterPro" id="IPR051714">
    <property type="entry name" value="Znf_CCHC_NABP"/>
</dbReference>
<dbReference type="OrthoDB" id="1107037at2759"/>
<gene>
    <name evidence="5" type="ORF">ISN44_As07g013580</name>
</gene>
<dbReference type="SMART" id="SM00343">
    <property type="entry name" value="ZnF_C2HC"/>
    <property type="match status" value="3"/>
</dbReference>
<evidence type="ECO:0000259" key="4">
    <source>
        <dbReference type="PROSITE" id="PS50158"/>
    </source>
</evidence>
<reference evidence="5 6" key="1">
    <citation type="submission" date="2020-12" db="EMBL/GenBank/DDBJ databases">
        <title>Concerted genomic and epigenomic changes stabilize Arabidopsis allopolyploids.</title>
        <authorList>
            <person name="Chen Z."/>
        </authorList>
    </citation>
    <scope>NUCLEOTIDE SEQUENCE [LARGE SCALE GENOMIC DNA]</scope>
    <source>
        <strain evidence="5">As9502</strain>
        <tissue evidence="5">Leaf</tissue>
    </source>
</reference>
<dbReference type="Proteomes" id="UP000694251">
    <property type="component" value="Chromosome 7"/>
</dbReference>
<feature type="region of interest" description="Disordered" evidence="3">
    <location>
        <begin position="111"/>
        <end position="131"/>
    </location>
</feature>
<evidence type="ECO:0000256" key="2">
    <source>
        <dbReference type="SAM" id="Coils"/>
    </source>
</evidence>
<evidence type="ECO:0000313" key="5">
    <source>
        <dbReference type="EMBL" id="KAG7589041.1"/>
    </source>
</evidence>
<dbReference type="GO" id="GO:0003676">
    <property type="term" value="F:nucleic acid binding"/>
    <property type="evidence" value="ECO:0007669"/>
    <property type="project" value="InterPro"/>
</dbReference>
<proteinExistence type="predicted"/>
<keyword evidence="2" id="KW-0175">Coiled coil</keyword>
<evidence type="ECO:0000256" key="3">
    <source>
        <dbReference type="SAM" id="MobiDB-lite"/>
    </source>
</evidence>
<feature type="coiled-coil region" evidence="2">
    <location>
        <begin position="158"/>
        <end position="201"/>
    </location>
</feature>
<dbReference type="PANTHER" id="PTHR23002">
    <property type="entry name" value="ZINC FINGER CCHC DOMAIN CONTAINING PROTEIN"/>
    <property type="match status" value="1"/>
</dbReference>